<dbReference type="PROSITE" id="PS50209">
    <property type="entry name" value="CARD"/>
    <property type="match status" value="1"/>
</dbReference>
<dbReference type="Gene3D" id="1.10.533.10">
    <property type="entry name" value="Death Domain, Fas"/>
    <property type="match status" value="1"/>
</dbReference>
<evidence type="ECO:0000256" key="1">
    <source>
        <dbReference type="SAM" id="Coils"/>
    </source>
</evidence>
<dbReference type="GO" id="GO:0002020">
    <property type="term" value="F:protease binding"/>
    <property type="evidence" value="ECO:0007669"/>
    <property type="project" value="InterPro"/>
</dbReference>
<dbReference type="Pfam" id="PF00619">
    <property type="entry name" value="CARD"/>
    <property type="match status" value="1"/>
</dbReference>
<keyword evidence="1" id="KW-0175">Coiled coil</keyword>
<sequence>MAGKQGVTRLLTRHRASLVRDLDTNKILPHLVAKEVISTSEERQVLDVSDPRERTEVLLDIVGKRGLGAFHDFCSCLEKVAPHLLTGFLLEHSDAPPSVAQCLSCLGDSSTHTGSTDSGEKPRIHTGSLSPNGEEKKPTQALQLSLELALNERDLMLRENAKAVEERDQAIRQLELLKSERESAFSLEKPSKNTNTKSSELSPPAHRKSQRLLDKFREMEPETDQEDGFVKAPTKVKWNQNIIEFTCDESHLDVYLIQVRRGKLRGDAAAV</sequence>
<dbReference type="InterPro" id="IPR037939">
    <property type="entry name" value="CRADD"/>
</dbReference>
<dbReference type="InterPro" id="IPR001315">
    <property type="entry name" value="CARD"/>
</dbReference>
<accession>K1RKJ9</accession>
<dbReference type="CDD" id="cd01671">
    <property type="entry name" value="CARD"/>
    <property type="match status" value="1"/>
</dbReference>
<evidence type="ECO:0000256" key="2">
    <source>
        <dbReference type="SAM" id="MobiDB-lite"/>
    </source>
</evidence>
<dbReference type="PANTHER" id="PTHR15034">
    <property type="entry name" value="DEATH DOMAIN-CONTAINING PROTEIN CRADD"/>
    <property type="match status" value="1"/>
</dbReference>
<dbReference type="HOGENOM" id="CLU_1027622_0_0_1"/>
<feature type="coiled-coil region" evidence="1">
    <location>
        <begin position="146"/>
        <end position="180"/>
    </location>
</feature>
<name>K1RKJ9_MAGGI</name>
<protein>
    <submittedName>
        <fullName evidence="3">Uncharacterized protein</fullName>
    </submittedName>
</protein>
<dbReference type="InterPro" id="IPR011029">
    <property type="entry name" value="DEATH-like_dom_sf"/>
</dbReference>
<feature type="region of interest" description="Disordered" evidence="2">
    <location>
        <begin position="110"/>
        <end position="141"/>
    </location>
</feature>
<evidence type="ECO:0000313" key="3">
    <source>
        <dbReference type="EMBL" id="EKC34841.1"/>
    </source>
</evidence>
<feature type="compositionally biased region" description="Polar residues" evidence="2">
    <location>
        <begin position="192"/>
        <end position="201"/>
    </location>
</feature>
<dbReference type="PANTHER" id="PTHR15034:SF5">
    <property type="entry name" value="DEATH DOMAIN-CONTAINING PROTEIN CRADD"/>
    <property type="match status" value="1"/>
</dbReference>
<dbReference type="GO" id="GO:0070513">
    <property type="term" value="F:death domain binding"/>
    <property type="evidence" value="ECO:0007669"/>
    <property type="project" value="InterPro"/>
</dbReference>
<proteinExistence type="predicted"/>
<reference evidence="3" key="1">
    <citation type="journal article" date="2012" name="Nature">
        <title>The oyster genome reveals stress adaptation and complexity of shell formation.</title>
        <authorList>
            <person name="Zhang G."/>
            <person name="Fang X."/>
            <person name="Guo X."/>
            <person name="Li L."/>
            <person name="Luo R."/>
            <person name="Xu F."/>
            <person name="Yang P."/>
            <person name="Zhang L."/>
            <person name="Wang X."/>
            <person name="Qi H."/>
            <person name="Xiong Z."/>
            <person name="Que H."/>
            <person name="Xie Y."/>
            <person name="Holland P.W."/>
            <person name="Paps J."/>
            <person name="Zhu Y."/>
            <person name="Wu F."/>
            <person name="Chen Y."/>
            <person name="Wang J."/>
            <person name="Peng C."/>
            <person name="Meng J."/>
            <person name="Yang L."/>
            <person name="Liu J."/>
            <person name="Wen B."/>
            <person name="Zhang N."/>
            <person name="Huang Z."/>
            <person name="Zhu Q."/>
            <person name="Feng Y."/>
            <person name="Mount A."/>
            <person name="Hedgecock D."/>
            <person name="Xu Z."/>
            <person name="Liu Y."/>
            <person name="Domazet-Loso T."/>
            <person name="Du Y."/>
            <person name="Sun X."/>
            <person name="Zhang S."/>
            <person name="Liu B."/>
            <person name="Cheng P."/>
            <person name="Jiang X."/>
            <person name="Li J."/>
            <person name="Fan D."/>
            <person name="Wang W."/>
            <person name="Fu W."/>
            <person name="Wang T."/>
            <person name="Wang B."/>
            <person name="Zhang J."/>
            <person name="Peng Z."/>
            <person name="Li Y."/>
            <person name="Li N."/>
            <person name="Wang J."/>
            <person name="Chen M."/>
            <person name="He Y."/>
            <person name="Tan F."/>
            <person name="Song X."/>
            <person name="Zheng Q."/>
            <person name="Huang R."/>
            <person name="Yang H."/>
            <person name="Du X."/>
            <person name="Chen L."/>
            <person name="Yang M."/>
            <person name="Gaffney P.M."/>
            <person name="Wang S."/>
            <person name="Luo L."/>
            <person name="She Z."/>
            <person name="Ming Y."/>
            <person name="Huang W."/>
            <person name="Zhang S."/>
            <person name="Huang B."/>
            <person name="Zhang Y."/>
            <person name="Qu T."/>
            <person name="Ni P."/>
            <person name="Miao G."/>
            <person name="Wang J."/>
            <person name="Wang Q."/>
            <person name="Steinberg C.E."/>
            <person name="Wang H."/>
            <person name="Li N."/>
            <person name="Qian L."/>
            <person name="Zhang G."/>
            <person name="Li Y."/>
            <person name="Yang H."/>
            <person name="Liu X."/>
            <person name="Wang J."/>
            <person name="Yin Y."/>
            <person name="Wang J."/>
        </authorList>
    </citation>
    <scope>NUCLEOTIDE SEQUENCE [LARGE SCALE GENOMIC DNA]</scope>
    <source>
        <strain evidence="3">05x7-T-G4-1.051#20</strain>
    </source>
</reference>
<dbReference type="SUPFAM" id="SSF47986">
    <property type="entry name" value="DEATH domain"/>
    <property type="match status" value="1"/>
</dbReference>
<dbReference type="AlphaFoldDB" id="K1RKJ9"/>
<organism evidence="3">
    <name type="scientific">Magallana gigas</name>
    <name type="common">Pacific oyster</name>
    <name type="synonym">Crassostrea gigas</name>
    <dbReference type="NCBI Taxonomy" id="29159"/>
    <lineage>
        <taxon>Eukaryota</taxon>
        <taxon>Metazoa</taxon>
        <taxon>Spiralia</taxon>
        <taxon>Lophotrochozoa</taxon>
        <taxon>Mollusca</taxon>
        <taxon>Bivalvia</taxon>
        <taxon>Autobranchia</taxon>
        <taxon>Pteriomorphia</taxon>
        <taxon>Ostreida</taxon>
        <taxon>Ostreoidea</taxon>
        <taxon>Ostreidae</taxon>
        <taxon>Magallana</taxon>
    </lineage>
</organism>
<dbReference type="InParanoid" id="K1RKJ9"/>
<dbReference type="GO" id="GO:0042981">
    <property type="term" value="P:regulation of apoptotic process"/>
    <property type="evidence" value="ECO:0007669"/>
    <property type="project" value="InterPro"/>
</dbReference>
<feature type="region of interest" description="Disordered" evidence="2">
    <location>
        <begin position="183"/>
        <end position="209"/>
    </location>
</feature>
<gene>
    <name evidence="3" type="ORF">CGI_10010705</name>
</gene>
<dbReference type="EMBL" id="JH816939">
    <property type="protein sequence ID" value="EKC34841.1"/>
    <property type="molecule type" value="Genomic_DNA"/>
</dbReference>